<sequence length="396" mass="42044">MKTPAIPRLLSLAAGSNQLINWGISFYMPGTFARTIATDTGWSSPQIYLGLTLAMLVMAGISPLVARLLTHFGGQRVVMCGTLLISVSCVIMAESHSLAGWYCAWLLAGIGMRLSLYDAVFASLVNLYGQNARRIISRVTLAGGLASALFWPLGAALLTIMSWREALLIYALFGLLSAALIRVLPNQTLAVRTTPKNPVATRPHDRLNAWLYAAFIALITFVSNGISTHLPEFIANAGLPVTIGILWGMGQTGARLLDVMAGARLTPTQLMLITALAMPLCFLLGISSSVYIESAAGFVLGYGAINGLITIVKATLPLELFAPEDYAQRTGVLLIPAQLMAAISPFAYAGLNKALGVIGSMWVSWVLTLMIGGLAVGIAVKQKQQSLPARAESTAP</sequence>
<keyword evidence="1 4" id="KW-0812">Transmembrane</keyword>
<comment type="caution">
    <text evidence="5">The sequence shown here is derived from an EMBL/GenBank/DDBJ whole genome shotgun (WGS) entry which is preliminary data.</text>
</comment>
<dbReference type="InterPro" id="IPR050327">
    <property type="entry name" value="Proton-linked_MCT"/>
</dbReference>
<organism evidence="5">
    <name type="scientific">Pseudomonas tritici</name>
    <dbReference type="NCBI Taxonomy" id="2745518"/>
    <lineage>
        <taxon>Bacteria</taxon>
        <taxon>Pseudomonadati</taxon>
        <taxon>Pseudomonadota</taxon>
        <taxon>Gammaproteobacteria</taxon>
        <taxon>Pseudomonadales</taxon>
        <taxon>Pseudomonadaceae</taxon>
        <taxon>Pseudomonas</taxon>
    </lineage>
</organism>
<proteinExistence type="predicted"/>
<evidence type="ECO:0000313" key="5">
    <source>
        <dbReference type="EMBL" id="MBC3291847.1"/>
    </source>
</evidence>
<accession>A0A8H9YNK2</accession>
<feature type="transmembrane region" description="Helical" evidence="4">
    <location>
        <begin position="330"/>
        <end position="351"/>
    </location>
</feature>
<dbReference type="EMBL" id="JABWQF010000005">
    <property type="protein sequence ID" value="MBC3291847.1"/>
    <property type="molecule type" value="Genomic_DNA"/>
</dbReference>
<dbReference type="PANTHER" id="PTHR11360:SF290">
    <property type="entry name" value="MONOCARBOXYLATE MFS PERMEASE"/>
    <property type="match status" value="1"/>
</dbReference>
<keyword evidence="2 4" id="KW-1133">Transmembrane helix</keyword>
<evidence type="ECO:0000256" key="1">
    <source>
        <dbReference type="ARBA" id="ARBA00022692"/>
    </source>
</evidence>
<feature type="transmembrane region" description="Helical" evidence="4">
    <location>
        <begin position="357"/>
        <end position="380"/>
    </location>
</feature>
<protein>
    <submittedName>
        <fullName evidence="5">MFS transporter</fullName>
    </submittedName>
</protein>
<feature type="transmembrane region" description="Helical" evidence="4">
    <location>
        <begin position="76"/>
        <end position="93"/>
    </location>
</feature>
<dbReference type="InterPro" id="IPR036259">
    <property type="entry name" value="MFS_trans_sf"/>
</dbReference>
<keyword evidence="3 4" id="KW-0472">Membrane</keyword>
<feature type="transmembrane region" description="Helical" evidence="4">
    <location>
        <begin position="139"/>
        <end position="161"/>
    </location>
</feature>
<evidence type="ECO:0000256" key="3">
    <source>
        <dbReference type="ARBA" id="ARBA00023136"/>
    </source>
</evidence>
<feature type="transmembrane region" description="Helical" evidence="4">
    <location>
        <begin position="167"/>
        <end position="186"/>
    </location>
</feature>
<name>A0A8H9YNK2_9PSED</name>
<dbReference type="InterPro" id="IPR011701">
    <property type="entry name" value="MFS"/>
</dbReference>
<feature type="transmembrane region" description="Helical" evidence="4">
    <location>
        <begin position="233"/>
        <end position="250"/>
    </location>
</feature>
<feature type="transmembrane region" description="Helical" evidence="4">
    <location>
        <begin position="207"/>
        <end position="227"/>
    </location>
</feature>
<feature type="transmembrane region" description="Helical" evidence="4">
    <location>
        <begin position="298"/>
        <end position="318"/>
    </location>
</feature>
<feature type="transmembrane region" description="Helical" evidence="4">
    <location>
        <begin position="270"/>
        <end position="292"/>
    </location>
</feature>
<dbReference type="GO" id="GO:0022857">
    <property type="term" value="F:transmembrane transporter activity"/>
    <property type="evidence" value="ECO:0007669"/>
    <property type="project" value="InterPro"/>
</dbReference>
<evidence type="ECO:0000256" key="4">
    <source>
        <dbReference type="SAM" id="Phobius"/>
    </source>
</evidence>
<dbReference type="SUPFAM" id="SSF103473">
    <property type="entry name" value="MFS general substrate transporter"/>
    <property type="match status" value="1"/>
</dbReference>
<dbReference type="PANTHER" id="PTHR11360">
    <property type="entry name" value="MONOCARBOXYLATE TRANSPORTER"/>
    <property type="match status" value="1"/>
</dbReference>
<gene>
    <name evidence="5" type="ORF">HU722_09955</name>
</gene>
<dbReference type="Gene3D" id="1.20.1250.20">
    <property type="entry name" value="MFS general substrate transporter like domains"/>
    <property type="match status" value="1"/>
</dbReference>
<dbReference type="Pfam" id="PF07690">
    <property type="entry name" value="MFS_1"/>
    <property type="match status" value="1"/>
</dbReference>
<evidence type="ECO:0000256" key="2">
    <source>
        <dbReference type="ARBA" id="ARBA00022989"/>
    </source>
</evidence>
<feature type="transmembrane region" description="Helical" evidence="4">
    <location>
        <begin position="99"/>
        <end position="127"/>
    </location>
</feature>
<feature type="transmembrane region" description="Helical" evidence="4">
    <location>
        <begin position="47"/>
        <end position="69"/>
    </location>
</feature>
<dbReference type="AlphaFoldDB" id="A0A8H9YNK2"/>
<reference evidence="5" key="1">
    <citation type="journal article" date="2020" name="Microorganisms">
        <title>Reliable Identification of Environmental Pseudomonas Isolates Using the rpoD Gene.</title>
        <authorList>
            <consortium name="The Broad Institute Genome Sequencing Platform"/>
            <person name="Girard L."/>
            <person name="Lood C."/>
            <person name="Rokni-Zadeh H."/>
            <person name="van Noort V."/>
            <person name="Lavigne R."/>
            <person name="De Mot R."/>
        </authorList>
    </citation>
    <scope>NUCLEOTIDE SEQUENCE [LARGE SCALE GENOMIC DNA]</scope>
    <source>
        <strain evidence="5">SWRI145</strain>
    </source>
</reference>